<keyword evidence="1" id="KW-0614">Plasmid</keyword>
<dbReference type="AlphaFoldDB" id="K9WPR2"/>
<proteinExistence type="predicted"/>
<keyword evidence="2" id="KW-1185">Reference proteome</keyword>
<gene>
    <name evidence="1" type="ORF">Mic7113_6823</name>
</gene>
<evidence type="ECO:0000313" key="1">
    <source>
        <dbReference type="EMBL" id="AFZ22380.1"/>
    </source>
</evidence>
<dbReference type="HOGENOM" id="CLU_655224_0_0_3"/>
<protein>
    <submittedName>
        <fullName evidence="1">Uncharacterized protein</fullName>
    </submittedName>
</protein>
<dbReference type="EMBL" id="CP003638">
    <property type="protein sequence ID" value="AFZ22380.1"/>
    <property type="molecule type" value="Genomic_DNA"/>
</dbReference>
<dbReference type="KEGG" id="mic:Mic7113_6823"/>
<name>K9WPR2_9CYAN</name>
<sequence length="419" mass="47075">MYQLLALPYLSLSADILSRFTVRIHSRIVEKGRPWVRLWYFCRAFDQDGSGYLRLPILTISQLLEAAPSSIYQWLREGKAAGAFRWWKCQRGKLRVALGGLFAVCRDLISDSDSGKQRHAPWGTPSEVGLHEILTLQKLRAAATVATTQRLQQLSRFAAWRKLPGPARKIYKLPQPDAFFPSEEAQRLSDNHAKGSIRCVIHIGKRRVWTSRGFIPFGVSQQTIANERGIADRTVRRHLALMNVDRRQVVQSKSEYKLAADCLHHDGGAVEPSEDVNLRSSVDGSYYLSEKGLGGYNTIKVGEVGFHRISSRFFTYGAKPKVWLYRCNIYQPRAKLCTMSSRRSEYRRLSGAHSAPTAMLPPLCQPLNVSLGDLLAEAGGHTTTFSRRGGVTSCNRPLNSFENSDRIDAIPAEKEGHFS</sequence>
<dbReference type="RefSeq" id="WP_015186370.1">
    <property type="nucleotide sequence ID" value="NC_019743.1"/>
</dbReference>
<dbReference type="Proteomes" id="UP000010471">
    <property type="component" value="Plasmid pMIC7113.08"/>
</dbReference>
<dbReference type="OrthoDB" id="491760at2"/>
<reference evidence="1 2" key="1">
    <citation type="submission" date="2012-06" db="EMBL/GenBank/DDBJ databases">
        <title>Finished plasmid 8 of genome of Microcoleus sp. PCC 7113.</title>
        <authorList>
            <consortium name="US DOE Joint Genome Institute"/>
            <person name="Gugger M."/>
            <person name="Coursin T."/>
            <person name="Rippka R."/>
            <person name="Tandeau De Marsac N."/>
            <person name="Huntemann M."/>
            <person name="Wei C.-L."/>
            <person name="Han J."/>
            <person name="Detter J.C."/>
            <person name="Han C."/>
            <person name="Tapia R."/>
            <person name="Chen A."/>
            <person name="Kyrpides N."/>
            <person name="Mavromatis K."/>
            <person name="Markowitz V."/>
            <person name="Szeto E."/>
            <person name="Ivanova N."/>
            <person name="Pagani I."/>
            <person name="Pati A."/>
            <person name="Goodwin L."/>
            <person name="Nordberg H.P."/>
            <person name="Cantor M.N."/>
            <person name="Hua S.X."/>
            <person name="Woyke T."/>
            <person name="Kerfeld C.A."/>
        </authorList>
    </citation>
    <scope>NUCLEOTIDE SEQUENCE [LARGE SCALE GENOMIC DNA]</scope>
    <source>
        <strain evidence="1 2">PCC 7113</strain>
        <plasmid evidence="1 2">pMIC7113.08</plasmid>
    </source>
</reference>
<organism evidence="1 2">
    <name type="scientific">Allocoleopsis franciscana PCC 7113</name>
    <dbReference type="NCBI Taxonomy" id="1173027"/>
    <lineage>
        <taxon>Bacteria</taxon>
        <taxon>Bacillati</taxon>
        <taxon>Cyanobacteriota</taxon>
        <taxon>Cyanophyceae</taxon>
        <taxon>Coleofasciculales</taxon>
        <taxon>Coleofasciculaceae</taxon>
        <taxon>Allocoleopsis</taxon>
        <taxon>Allocoleopsis franciscana</taxon>
    </lineage>
</organism>
<geneLocation type="plasmid" evidence="1 2">
    <name>pMIC7113.08</name>
</geneLocation>
<accession>K9WPR2</accession>
<evidence type="ECO:0000313" key="2">
    <source>
        <dbReference type="Proteomes" id="UP000010471"/>
    </source>
</evidence>